<dbReference type="Gene3D" id="1.10.8.60">
    <property type="match status" value="1"/>
</dbReference>
<evidence type="ECO:0000259" key="5">
    <source>
        <dbReference type="PROSITE" id="PS50045"/>
    </source>
</evidence>
<evidence type="ECO:0000256" key="4">
    <source>
        <dbReference type="ARBA" id="ARBA00023163"/>
    </source>
</evidence>
<dbReference type="InterPro" id="IPR025662">
    <property type="entry name" value="Sigma_54_int_dom_ATP-bd_1"/>
</dbReference>
<gene>
    <name evidence="6" type="ORF">E6K79_06590</name>
</gene>
<dbReference type="Proteomes" id="UP000317691">
    <property type="component" value="Unassembled WGS sequence"/>
</dbReference>
<dbReference type="InterPro" id="IPR009057">
    <property type="entry name" value="Homeodomain-like_sf"/>
</dbReference>
<dbReference type="PROSITE" id="PS00675">
    <property type="entry name" value="SIGMA54_INTERACT_1"/>
    <property type="match status" value="1"/>
</dbReference>
<dbReference type="Gene3D" id="1.25.40.10">
    <property type="entry name" value="Tetratricopeptide repeat domain"/>
    <property type="match status" value="2"/>
</dbReference>
<dbReference type="InterPro" id="IPR002197">
    <property type="entry name" value="HTH_Fis"/>
</dbReference>
<dbReference type="PANTHER" id="PTHR32071">
    <property type="entry name" value="TRANSCRIPTIONAL REGULATORY PROTEIN"/>
    <property type="match status" value="1"/>
</dbReference>
<evidence type="ECO:0000313" key="6">
    <source>
        <dbReference type="EMBL" id="TMQ64701.1"/>
    </source>
</evidence>
<dbReference type="Pfam" id="PF00158">
    <property type="entry name" value="Sigma54_activat"/>
    <property type="match status" value="1"/>
</dbReference>
<dbReference type="SUPFAM" id="SSF52540">
    <property type="entry name" value="P-loop containing nucleoside triphosphate hydrolases"/>
    <property type="match status" value="1"/>
</dbReference>
<dbReference type="InterPro" id="IPR003593">
    <property type="entry name" value="AAA+_ATPase"/>
</dbReference>
<dbReference type="SMART" id="SM00382">
    <property type="entry name" value="AAA"/>
    <property type="match status" value="1"/>
</dbReference>
<dbReference type="CDD" id="cd00009">
    <property type="entry name" value="AAA"/>
    <property type="match status" value="1"/>
</dbReference>
<keyword evidence="4" id="KW-0804">Transcription</keyword>
<keyword evidence="3" id="KW-0805">Transcription regulation</keyword>
<dbReference type="Pfam" id="PF25601">
    <property type="entry name" value="AAA_lid_14"/>
    <property type="match status" value="1"/>
</dbReference>
<evidence type="ECO:0000256" key="2">
    <source>
        <dbReference type="ARBA" id="ARBA00022840"/>
    </source>
</evidence>
<evidence type="ECO:0000256" key="1">
    <source>
        <dbReference type="ARBA" id="ARBA00022741"/>
    </source>
</evidence>
<dbReference type="InterPro" id="IPR002078">
    <property type="entry name" value="Sigma_54_int"/>
</dbReference>
<feature type="domain" description="Sigma-54 factor interaction" evidence="5">
    <location>
        <begin position="459"/>
        <end position="687"/>
    </location>
</feature>
<dbReference type="InterPro" id="IPR011990">
    <property type="entry name" value="TPR-like_helical_dom_sf"/>
</dbReference>
<comment type="caution">
    <text evidence="6">The sequence shown here is derived from an EMBL/GenBank/DDBJ whole genome shotgun (WGS) entry which is preliminary data.</text>
</comment>
<keyword evidence="1" id="KW-0547">Nucleotide-binding</keyword>
<dbReference type="Pfam" id="PF02954">
    <property type="entry name" value="HTH_8"/>
    <property type="match status" value="1"/>
</dbReference>
<dbReference type="PROSITE" id="PS00688">
    <property type="entry name" value="SIGMA54_INTERACT_3"/>
    <property type="match status" value="1"/>
</dbReference>
<dbReference type="Gene3D" id="1.10.10.60">
    <property type="entry name" value="Homeodomain-like"/>
    <property type="match status" value="1"/>
</dbReference>
<dbReference type="PROSITE" id="PS50045">
    <property type="entry name" value="SIGMA54_INTERACT_4"/>
    <property type="match status" value="1"/>
</dbReference>
<reference evidence="6 7" key="1">
    <citation type="journal article" date="2019" name="Nat. Microbiol.">
        <title>Mediterranean grassland soil C-N compound turnover is dependent on rainfall and depth, and is mediated by genomically divergent microorganisms.</title>
        <authorList>
            <person name="Diamond S."/>
            <person name="Andeer P.F."/>
            <person name="Li Z."/>
            <person name="Crits-Christoph A."/>
            <person name="Burstein D."/>
            <person name="Anantharaman K."/>
            <person name="Lane K.R."/>
            <person name="Thomas B.C."/>
            <person name="Pan C."/>
            <person name="Northen T.R."/>
            <person name="Banfield J.F."/>
        </authorList>
    </citation>
    <scope>NUCLEOTIDE SEQUENCE [LARGE SCALE GENOMIC DNA]</scope>
    <source>
        <strain evidence="6">WS_9</strain>
    </source>
</reference>
<dbReference type="SUPFAM" id="SSF48452">
    <property type="entry name" value="TPR-like"/>
    <property type="match status" value="2"/>
</dbReference>
<dbReference type="InterPro" id="IPR025944">
    <property type="entry name" value="Sigma_54_int_dom_CS"/>
</dbReference>
<dbReference type="InterPro" id="IPR058031">
    <property type="entry name" value="AAA_lid_NorR"/>
</dbReference>
<dbReference type="PRINTS" id="PR01590">
    <property type="entry name" value="HTHFIS"/>
</dbReference>
<dbReference type="Gene3D" id="3.40.50.300">
    <property type="entry name" value="P-loop containing nucleotide triphosphate hydrolases"/>
    <property type="match status" value="1"/>
</dbReference>
<accession>A0A538TM55</accession>
<dbReference type="GO" id="GO:0043565">
    <property type="term" value="F:sequence-specific DNA binding"/>
    <property type="evidence" value="ECO:0007669"/>
    <property type="project" value="InterPro"/>
</dbReference>
<protein>
    <submittedName>
        <fullName evidence="6">Sigma-54-dependent Fis family transcriptional regulator</fullName>
    </submittedName>
</protein>
<name>A0A538TM55_UNCEI</name>
<dbReference type="SUPFAM" id="SSF46689">
    <property type="entry name" value="Homeodomain-like"/>
    <property type="match status" value="1"/>
</dbReference>
<dbReference type="GO" id="GO:0006355">
    <property type="term" value="P:regulation of DNA-templated transcription"/>
    <property type="evidence" value="ECO:0007669"/>
    <property type="project" value="InterPro"/>
</dbReference>
<sequence length="778" mass="85808">MIDDKRPRSDTGGFLLKIDDLLAHARFSAVLDAVAEIRATGPLPEALETPLLLARCRALLGLGRWKEVGEIAEKKLSELYALHPDDKRALLEFHIAAGRAVWRIGRPSRAEEHFRAAYHISRWDFEDTAGMLRSRNLLGLCFLSAGEFHRAVGEFARGQLQARDAGLYHEEASFSLNLSIALAKLGRLEEADQGLARARTLFGERGHSRGKVQARLFHAFLLRIAGDLAKADTQVRGALSEAEEHGFEREQIIALEYLGDLALDRHENQSAIESYDRALVHAEKLAPEGDLVPELSRRIAEIHVRIGEPNRALITCERGLRVARRINDRFEEAATYRVMSMAHLLLSHREKAIRTAHEGILQLRKLEALYELTRLLVWAGEILLTGGDAEERRAARDYLWEARSLAMSMKLDHWVERVEKILGVEIASLPVVVPAPEGVSAGSDAPPRGADPGCFKLGVVTQDPRLIDLVRILERASSSRLPILILGETGTGKEALARAAHSLSDRSGHVFVVGHCAALPDGQLDIELFGRDAAGGPGGERARAGLFETAHRGVIFLDEVSELLTAAQAKLLRVIEMGELRRVGGMGLRQVDARVIAASTRDLGGLVRRGLFRDDLYYRLNGIRLEVPPLRERPGDIELIGRYLLERACVQAHKTVTLSESAWAYLMSYAWPGNVRELRNVIDRAVALAQDGDRCRAEAVQVQIPGRNGARHGQAGARGAGRPASADERDMILNALRTHGGNQSEAARSLGGMKRTTLLYKIKKLDIRPEEYGHSTGA</sequence>
<keyword evidence="2" id="KW-0067">ATP-binding</keyword>
<organism evidence="6 7">
    <name type="scientific">Eiseniibacteriota bacterium</name>
    <dbReference type="NCBI Taxonomy" id="2212470"/>
    <lineage>
        <taxon>Bacteria</taxon>
        <taxon>Candidatus Eiseniibacteriota</taxon>
    </lineage>
</organism>
<dbReference type="InterPro" id="IPR027417">
    <property type="entry name" value="P-loop_NTPase"/>
</dbReference>
<evidence type="ECO:0000313" key="7">
    <source>
        <dbReference type="Proteomes" id="UP000317691"/>
    </source>
</evidence>
<dbReference type="EMBL" id="VBOZ01000017">
    <property type="protein sequence ID" value="TMQ64701.1"/>
    <property type="molecule type" value="Genomic_DNA"/>
</dbReference>
<evidence type="ECO:0000256" key="3">
    <source>
        <dbReference type="ARBA" id="ARBA00023015"/>
    </source>
</evidence>
<dbReference type="GO" id="GO:0005524">
    <property type="term" value="F:ATP binding"/>
    <property type="evidence" value="ECO:0007669"/>
    <property type="project" value="UniProtKB-KW"/>
</dbReference>
<proteinExistence type="predicted"/>
<dbReference type="AlphaFoldDB" id="A0A538TM55"/>